<dbReference type="GO" id="GO:0043952">
    <property type="term" value="P:protein transport by the Sec complex"/>
    <property type="evidence" value="ECO:0007669"/>
    <property type="project" value="UniProtKB-UniRule"/>
</dbReference>
<feature type="transmembrane region" description="Helical" evidence="10">
    <location>
        <begin position="271"/>
        <end position="293"/>
    </location>
</feature>
<dbReference type="Gene3D" id="1.10.3370.10">
    <property type="entry name" value="SecY subunit domain"/>
    <property type="match status" value="1"/>
</dbReference>
<feature type="transmembrane region" description="Helical" evidence="10">
    <location>
        <begin position="372"/>
        <end position="392"/>
    </location>
</feature>
<feature type="transmembrane region" description="Helical" evidence="10">
    <location>
        <begin position="21"/>
        <end position="40"/>
    </location>
</feature>
<feature type="transmembrane region" description="Helical" evidence="10">
    <location>
        <begin position="74"/>
        <end position="97"/>
    </location>
</feature>
<dbReference type="InterPro" id="IPR002208">
    <property type="entry name" value="SecY/SEC61-alpha"/>
</dbReference>
<dbReference type="PROSITE" id="PS00755">
    <property type="entry name" value="SECY_1"/>
    <property type="match status" value="1"/>
</dbReference>
<gene>
    <name evidence="10" type="primary">secY</name>
    <name evidence="14" type="ORF">CWI84_11580</name>
</gene>
<feature type="transmembrane region" description="Helical" evidence="10">
    <location>
        <begin position="151"/>
        <end position="171"/>
    </location>
</feature>
<organism evidence="14 15">
    <name type="scientific">Idiomarina tyrosinivorans</name>
    <dbReference type="NCBI Taxonomy" id="1445662"/>
    <lineage>
        <taxon>Bacteria</taxon>
        <taxon>Pseudomonadati</taxon>
        <taxon>Pseudomonadota</taxon>
        <taxon>Gammaproteobacteria</taxon>
        <taxon>Alteromonadales</taxon>
        <taxon>Idiomarinaceae</taxon>
        <taxon>Idiomarina</taxon>
    </lineage>
</organism>
<keyword evidence="6 10" id="KW-1133">Transmembrane helix</keyword>
<dbReference type="PROSITE" id="PS00756">
    <property type="entry name" value="SECY_2"/>
    <property type="match status" value="1"/>
</dbReference>
<keyword evidence="5 10" id="KW-0653">Protein transport</keyword>
<feature type="transmembrane region" description="Helical" evidence="10">
    <location>
        <begin position="212"/>
        <end position="234"/>
    </location>
</feature>
<dbReference type="PANTHER" id="PTHR10906">
    <property type="entry name" value="SECY/SEC61-ALPHA FAMILY MEMBER"/>
    <property type="match status" value="1"/>
</dbReference>
<dbReference type="OrthoDB" id="9809248at2"/>
<dbReference type="PRINTS" id="PR00303">
    <property type="entry name" value="SECYTRNLCASE"/>
</dbReference>
<keyword evidence="8 10" id="KW-0472">Membrane</keyword>
<dbReference type="EMBL" id="PIQH01000014">
    <property type="protein sequence ID" value="RUO76555.1"/>
    <property type="molecule type" value="Genomic_DNA"/>
</dbReference>
<evidence type="ECO:0000256" key="9">
    <source>
        <dbReference type="ARBA" id="ARBA00039733"/>
    </source>
</evidence>
<evidence type="ECO:0000313" key="14">
    <source>
        <dbReference type="EMBL" id="RUO76555.1"/>
    </source>
</evidence>
<protein>
    <recommendedName>
        <fullName evidence="9 10">Protein translocase subunit SecY</fullName>
    </recommendedName>
</protein>
<comment type="caution">
    <text evidence="14">The sequence shown here is derived from an EMBL/GenBank/DDBJ whole genome shotgun (WGS) entry which is preliminary data.</text>
</comment>
<dbReference type="RefSeq" id="WP_126842750.1">
    <property type="nucleotide sequence ID" value="NZ_PIQH01000014.1"/>
</dbReference>
<dbReference type="Proteomes" id="UP000287996">
    <property type="component" value="Unassembled WGS sequence"/>
</dbReference>
<evidence type="ECO:0000256" key="13">
    <source>
        <dbReference type="RuleBase" id="RU004349"/>
    </source>
</evidence>
<name>A0A432ZF02_9GAMM</name>
<dbReference type="GO" id="GO:0065002">
    <property type="term" value="P:intracellular protein transmembrane transport"/>
    <property type="evidence" value="ECO:0007669"/>
    <property type="project" value="UniProtKB-UniRule"/>
</dbReference>
<dbReference type="InterPro" id="IPR030659">
    <property type="entry name" value="SecY_CS"/>
</dbReference>
<dbReference type="PIRSF" id="PIRSF004557">
    <property type="entry name" value="SecY"/>
    <property type="match status" value="1"/>
</dbReference>
<feature type="transmembrane region" description="Helical" evidence="10">
    <location>
        <begin position="183"/>
        <end position="200"/>
    </location>
</feature>
<feature type="transmembrane region" description="Helical" evidence="10">
    <location>
        <begin position="118"/>
        <end position="139"/>
    </location>
</feature>
<dbReference type="NCBIfam" id="TIGR00967">
    <property type="entry name" value="3a0501s007"/>
    <property type="match status" value="1"/>
</dbReference>
<comment type="subunit">
    <text evidence="10">Component of the Sec protein translocase complex. Heterotrimer consisting of SecY, SecE and SecG subunits. The heterotrimers can form oligomers, although 1 heterotrimer is thought to be able to translocate proteins. Interacts with the ribosome. Interacts with SecDF, and other proteins may be involved. Interacts with SecA.</text>
</comment>
<dbReference type="InterPro" id="IPR026593">
    <property type="entry name" value="SecY"/>
</dbReference>
<keyword evidence="4 10" id="KW-0812">Transmembrane</keyword>
<evidence type="ECO:0000256" key="4">
    <source>
        <dbReference type="ARBA" id="ARBA00022692"/>
    </source>
</evidence>
<evidence type="ECO:0000256" key="5">
    <source>
        <dbReference type="ARBA" id="ARBA00022927"/>
    </source>
</evidence>
<dbReference type="HAMAP" id="MF_01465">
    <property type="entry name" value="SecY"/>
    <property type="match status" value="1"/>
</dbReference>
<keyword evidence="15" id="KW-1185">Reference proteome</keyword>
<evidence type="ECO:0000256" key="3">
    <source>
        <dbReference type="ARBA" id="ARBA00022448"/>
    </source>
</evidence>
<evidence type="ECO:0000256" key="8">
    <source>
        <dbReference type="ARBA" id="ARBA00023136"/>
    </source>
</evidence>
<dbReference type="InterPro" id="IPR023201">
    <property type="entry name" value="SecY_dom_sf"/>
</dbReference>
<keyword evidence="7 10" id="KW-0811">Translocation</keyword>
<dbReference type="AlphaFoldDB" id="A0A432ZF02"/>
<keyword evidence="10" id="KW-1003">Cell membrane</keyword>
<evidence type="ECO:0000256" key="12">
    <source>
        <dbReference type="RuleBase" id="RU003484"/>
    </source>
</evidence>
<comment type="subcellular location">
    <subcellularLocation>
        <location evidence="10">Cell membrane</location>
        <topology evidence="10">Multi-pass membrane protein</topology>
    </subcellularLocation>
    <subcellularLocation>
        <location evidence="1 12">Membrane</location>
        <topology evidence="1 12">Multi-pass membrane protein</topology>
    </subcellularLocation>
</comment>
<feature type="transmembrane region" description="Helical" evidence="10">
    <location>
        <begin position="398"/>
        <end position="417"/>
    </location>
</feature>
<keyword evidence="3 10" id="KW-0813">Transport</keyword>
<evidence type="ECO:0000256" key="7">
    <source>
        <dbReference type="ARBA" id="ARBA00023010"/>
    </source>
</evidence>
<dbReference type="Pfam" id="PF00344">
    <property type="entry name" value="SecY"/>
    <property type="match status" value="1"/>
</dbReference>
<feature type="transmembrane region" description="Helical" evidence="10">
    <location>
        <begin position="313"/>
        <end position="336"/>
    </location>
</feature>
<evidence type="ECO:0000256" key="1">
    <source>
        <dbReference type="ARBA" id="ARBA00004141"/>
    </source>
</evidence>
<dbReference type="GO" id="GO:0006605">
    <property type="term" value="P:protein targeting"/>
    <property type="evidence" value="ECO:0007669"/>
    <property type="project" value="UniProtKB-UniRule"/>
</dbReference>
<accession>A0A432ZF02</accession>
<dbReference type="GO" id="GO:0005886">
    <property type="term" value="C:plasma membrane"/>
    <property type="evidence" value="ECO:0007669"/>
    <property type="project" value="UniProtKB-SubCell"/>
</dbReference>
<evidence type="ECO:0000256" key="10">
    <source>
        <dbReference type="HAMAP-Rule" id="MF_01465"/>
    </source>
</evidence>
<comment type="similarity">
    <text evidence="2 10 13">Belongs to the SecY/SEC61-alpha family.</text>
</comment>
<evidence type="ECO:0000313" key="15">
    <source>
        <dbReference type="Proteomes" id="UP000287996"/>
    </source>
</evidence>
<reference evidence="14 15" key="1">
    <citation type="journal article" date="2011" name="Front. Microbiol.">
        <title>Genomic signatures of strain selection and enhancement in Bacillus atrophaeus var. globigii, a historical biowarfare simulant.</title>
        <authorList>
            <person name="Gibbons H.S."/>
            <person name="Broomall S.M."/>
            <person name="McNew L.A."/>
            <person name="Daligault H."/>
            <person name="Chapman C."/>
            <person name="Bruce D."/>
            <person name="Karavis M."/>
            <person name="Krepps M."/>
            <person name="McGregor P.A."/>
            <person name="Hong C."/>
            <person name="Park K.H."/>
            <person name="Akmal A."/>
            <person name="Feldman A."/>
            <person name="Lin J.S."/>
            <person name="Chang W.E."/>
            <person name="Higgs B.W."/>
            <person name="Demirev P."/>
            <person name="Lindquist J."/>
            <person name="Liem A."/>
            <person name="Fochler E."/>
            <person name="Read T.D."/>
            <person name="Tapia R."/>
            <person name="Johnson S."/>
            <person name="Bishop-Lilly K.A."/>
            <person name="Detter C."/>
            <person name="Han C."/>
            <person name="Sozhamannan S."/>
            <person name="Rosenzweig C.N."/>
            <person name="Skowronski E.W."/>
        </authorList>
    </citation>
    <scope>NUCLEOTIDE SEQUENCE [LARGE SCALE GENOMIC DNA]</scope>
    <source>
        <strain evidence="14 15">CC-PW-9</strain>
    </source>
</reference>
<dbReference type="FunFam" id="1.10.3370.10:FF:000001">
    <property type="entry name" value="Preprotein translocase subunit SecY"/>
    <property type="match status" value="1"/>
</dbReference>
<dbReference type="SUPFAM" id="SSF103491">
    <property type="entry name" value="Preprotein translocase SecY subunit"/>
    <property type="match status" value="1"/>
</dbReference>
<proteinExistence type="inferred from homology"/>
<comment type="function">
    <text evidence="10 11">The central subunit of the protein translocation channel SecYEG. Consists of two halves formed by TMs 1-5 and 6-10. These two domains form a lateral gate at the front which open onto the bilayer between TMs 2 and 7, and are clamped together by SecE at the back. The channel is closed by both a pore ring composed of hydrophobic SecY resides and a short helix (helix 2A) on the extracellular side of the membrane which forms a plug. The plug probably moves laterally to allow the channel to open. The ring and the pore may move independently.</text>
</comment>
<evidence type="ECO:0000256" key="6">
    <source>
        <dbReference type="ARBA" id="ARBA00022989"/>
    </source>
</evidence>
<evidence type="ECO:0000256" key="11">
    <source>
        <dbReference type="RuleBase" id="RU000537"/>
    </source>
</evidence>
<evidence type="ECO:0000256" key="2">
    <source>
        <dbReference type="ARBA" id="ARBA00005751"/>
    </source>
</evidence>
<sequence>MAKPGLESNRAQGGLSELKRRLLFVLGAIIVFRAGSFVPIPGIDAAVLAQLFQQQKDTIVAMFNMFSGGALERASVFALGIMPYISASIIMQLATVVHPRLAELKKEGEAGRRKISTYTRWGTLILATFQSVGIATGLPNLMPGLVIDPGFGFYFTAVVSLVTGTMFLMWLGEQITERGIGNGISILIFVGIVAGLPSAIGQTIEQARQGDLNLLLLLLIGLVVVAVTYFVVFVERGQRRIVVNYAKRQQGRKVYAAQSTHLPLKLNMAGVIPPIFASSIILFPGTIATWFGSGDGIVADILQEVSTALSPGQPLYVMLYAAAIIFFCFFYTALVFNPRETADNLKKSGAFVPGIRPGEQTSRYIDKVMTRLTLAGALYITLVCLVPEFMMLMWNVQFYFGGTSLLIIVVVIMDFMAQVQTHLMSHQYESVLKKANLKGYGR</sequence>